<dbReference type="EMBL" id="JACHJT010000001">
    <property type="protein sequence ID" value="MBB4932969.1"/>
    <property type="molecule type" value="Genomic_DNA"/>
</dbReference>
<gene>
    <name evidence="8" type="ORF">F4561_003789</name>
</gene>
<dbReference type="GO" id="GO:0004674">
    <property type="term" value="F:protein serine/threonine kinase activity"/>
    <property type="evidence" value="ECO:0007669"/>
    <property type="project" value="UniProtKB-KW"/>
</dbReference>
<feature type="domain" description="Protein kinase" evidence="7">
    <location>
        <begin position="12"/>
        <end position="129"/>
    </location>
</feature>
<keyword evidence="3" id="KW-0808">Transferase</keyword>
<sequence>MSTQPHRVGGRYELSQPISTGGMGQVWRGYDTVLDRDVAVKLIRPDIASTAGDADELAGRFRREAKVTARIEHPGVPAVFDADIDAASDQLYLVIQMVRGVALTDVLAERWFQVVGATRKRLRASAGLA</sequence>
<dbReference type="Proteomes" id="UP000523007">
    <property type="component" value="Unassembled WGS sequence"/>
</dbReference>
<keyword evidence="2 8" id="KW-0723">Serine/threonine-protein kinase</keyword>
<dbReference type="RefSeq" id="WP_184580662.1">
    <property type="nucleotide sequence ID" value="NZ_JACHJT010000001.1"/>
</dbReference>
<evidence type="ECO:0000256" key="6">
    <source>
        <dbReference type="ARBA" id="ARBA00022840"/>
    </source>
</evidence>
<evidence type="ECO:0000313" key="9">
    <source>
        <dbReference type="Proteomes" id="UP000523007"/>
    </source>
</evidence>
<dbReference type="PANTHER" id="PTHR43289">
    <property type="entry name" value="MITOGEN-ACTIVATED PROTEIN KINASE KINASE KINASE 20-RELATED"/>
    <property type="match status" value="1"/>
</dbReference>
<accession>A0A7W7W4L5</accession>
<dbReference type="EC" id="2.7.11.1" evidence="1"/>
<evidence type="ECO:0000256" key="3">
    <source>
        <dbReference type="ARBA" id="ARBA00022679"/>
    </source>
</evidence>
<organism evidence="8 9">
    <name type="scientific">Lipingzhangella halophila</name>
    <dbReference type="NCBI Taxonomy" id="1783352"/>
    <lineage>
        <taxon>Bacteria</taxon>
        <taxon>Bacillati</taxon>
        <taxon>Actinomycetota</taxon>
        <taxon>Actinomycetes</taxon>
        <taxon>Streptosporangiales</taxon>
        <taxon>Nocardiopsidaceae</taxon>
        <taxon>Lipingzhangella</taxon>
    </lineage>
</organism>
<dbReference type="AlphaFoldDB" id="A0A7W7W4L5"/>
<dbReference type="InterPro" id="IPR011009">
    <property type="entry name" value="Kinase-like_dom_sf"/>
</dbReference>
<dbReference type="GO" id="GO:0005524">
    <property type="term" value="F:ATP binding"/>
    <property type="evidence" value="ECO:0007669"/>
    <property type="project" value="UniProtKB-KW"/>
</dbReference>
<comment type="caution">
    <text evidence="8">The sequence shown here is derived from an EMBL/GenBank/DDBJ whole genome shotgun (WGS) entry which is preliminary data.</text>
</comment>
<reference evidence="8 9" key="1">
    <citation type="submission" date="2020-08" db="EMBL/GenBank/DDBJ databases">
        <title>Sequencing the genomes of 1000 actinobacteria strains.</title>
        <authorList>
            <person name="Klenk H.-P."/>
        </authorList>
    </citation>
    <scope>NUCLEOTIDE SEQUENCE [LARGE SCALE GENOMIC DNA]</scope>
    <source>
        <strain evidence="8 9">DSM 102030</strain>
    </source>
</reference>
<protein>
    <recommendedName>
        <fullName evidence="1">non-specific serine/threonine protein kinase</fullName>
        <ecNumber evidence="1">2.7.11.1</ecNumber>
    </recommendedName>
</protein>
<keyword evidence="9" id="KW-1185">Reference proteome</keyword>
<dbReference type="SUPFAM" id="SSF56112">
    <property type="entry name" value="Protein kinase-like (PK-like)"/>
    <property type="match status" value="1"/>
</dbReference>
<dbReference type="PROSITE" id="PS50011">
    <property type="entry name" value="PROTEIN_KINASE_DOM"/>
    <property type="match status" value="1"/>
</dbReference>
<evidence type="ECO:0000256" key="1">
    <source>
        <dbReference type="ARBA" id="ARBA00012513"/>
    </source>
</evidence>
<evidence type="ECO:0000259" key="7">
    <source>
        <dbReference type="PROSITE" id="PS50011"/>
    </source>
</evidence>
<keyword evidence="4" id="KW-0547">Nucleotide-binding</keyword>
<name>A0A7W7W4L5_9ACTN</name>
<dbReference type="PANTHER" id="PTHR43289:SF6">
    <property type="entry name" value="SERINE_THREONINE-PROTEIN KINASE NEKL-3"/>
    <property type="match status" value="1"/>
</dbReference>
<evidence type="ECO:0000256" key="4">
    <source>
        <dbReference type="ARBA" id="ARBA00022741"/>
    </source>
</evidence>
<dbReference type="InterPro" id="IPR000719">
    <property type="entry name" value="Prot_kinase_dom"/>
</dbReference>
<evidence type="ECO:0000313" key="8">
    <source>
        <dbReference type="EMBL" id="MBB4932969.1"/>
    </source>
</evidence>
<keyword evidence="6" id="KW-0067">ATP-binding</keyword>
<dbReference type="Gene3D" id="3.30.200.20">
    <property type="entry name" value="Phosphorylase Kinase, domain 1"/>
    <property type="match status" value="1"/>
</dbReference>
<evidence type="ECO:0000256" key="5">
    <source>
        <dbReference type="ARBA" id="ARBA00022777"/>
    </source>
</evidence>
<evidence type="ECO:0000256" key="2">
    <source>
        <dbReference type="ARBA" id="ARBA00022527"/>
    </source>
</evidence>
<proteinExistence type="predicted"/>
<keyword evidence="5 8" id="KW-0418">Kinase</keyword>